<evidence type="ECO:0000313" key="3">
    <source>
        <dbReference type="Proteomes" id="UP001529340"/>
    </source>
</evidence>
<dbReference type="InterPro" id="IPR013486">
    <property type="entry name" value="SpoIID/LytB"/>
</dbReference>
<gene>
    <name evidence="2" type="primary">spoIID</name>
    <name evidence="2" type="ORF">QUV96_05440</name>
</gene>
<dbReference type="Proteomes" id="UP001529340">
    <property type="component" value="Unassembled WGS sequence"/>
</dbReference>
<sequence length="309" mass="33996">MRVEWKAAAALALVIGCLFLWLGAGGEFAACVSEILVRETEDETADVQMVTLERDGERMEIELEEYLKGVVGSEMTPSYEMEALKAQAVAARTFVASRNYRVDDSTSSQVYLDDSQLRAAWKEDYEESQQRVATAVDATRGEIMVVDGEPITAFFFASSGGKTANSEDYYSGELSYLRSVESPWDAEVDSDYVTQFQCSREELGNALGLNAPISVIEDPVRYDSGYVQSVTIDGVSFSGREIRETLQLKSSCFTIAVDGDTITFTVKGFGHGVGMSQEGAQGMALEGYGYEEILQHYYTGIQFADVYNS</sequence>
<accession>A0ABT7UCF7</accession>
<keyword evidence="3" id="KW-1185">Reference proteome</keyword>
<dbReference type="InterPro" id="IPR051922">
    <property type="entry name" value="Bact_Sporulation_Assoc"/>
</dbReference>
<dbReference type="EMBL" id="JAUDCG010000018">
    <property type="protein sequence ID" value="MDM8157080.1"/>
    <property type="molecule type" value="Genomic_DNA"/>
</dbReference>
<dbReference type="RefSeq" id="WP_289607542.1">
    <property type="nucleotide sequence ID" value="NZ_JAUDCG010000018.1"/>
</dbReference>
<organism evidence="2 3">
    <name type="scientific">Amedibacillus dolichus</name>
    <dbReference type="NCBI Taxonomy" id="31971"/>
    <lineage>
        <taxon>Bacteria</taxon>
        <taxon>Bacillati</taxon>
        <taxon>Bacillota</taxon>
        <taxon>Erysipelotrichia</taxon>
        <taxon>Erysipelotrichales</taxon>
        <taxon>Erysipelotrichaceae</taxon>
        <taxon>Amedibacillus</taxon>
    </lineage>
</organism>
<reference evidence="3" key="1">
    <citation type="submission" date="2023-06" db="EMBL/GenBank/DDBJ databases">
        <title>Identification and characterization of horizontal gene transfer across gut microbiota members of farm animals based on homology search.</title>
        <authorList>
            <person name="Zeman M."/>
            <person name="Kubasova T."/>
            <person name="Jahodarova E."/>
            <person name="Nykrynova M."/>
            <person name="Rychlik I."/>
        </authorList>
    </citation>
    <scope>NUCLEOTIDE SEQUENCE [LARGE SCALE GENOMIC DNA]</scope>
    <source>
        <strain evidence="3">ET39</strain>
    </source>
</reference>
<comment type="caution">
    <text evidence="2">The sequence shown here is derived from an EMBL/GenBank/DDBJ whole genome shotgun (WGS) entry which is preliminary data.</text>
</comment>
<dbReference type="PANTHER" id="PTHR30032:SF4">
    <property type="entry name" value="AMIDASE ENHANCER"/>
    <property type="match status" value="1"/>
</dbReference>
<reference evidence="2 3" key="3">
    <citation type="submission" date="2023-06" db="EMBL/GenBank/DDBJ databases">
        <authorList>
            <person name="Zeman M."/>
            <person name="Kubasova T."/>
            <person name="Jahodarova E."/>
            <person name="Nykrynova M."/>
            <person name="Rychlik I."/>
        </authorList>
    </citation>
    <scope>NUCLEOTIDE SEQUENCE [LARGE SCALE GENOMIC DNA]</scope>
    <source>
        <strain evidence="2 3">ET39</strain>
    </source>
</reference>
<dbReference type="InterPro" id="IPR014225">
    <property type="entry name" value="Spore_II_D_firmicutes"/>
</dbReference>
<feature type="domain" description="Sporulation stage II protein D amidase enhancer LytB N-terminal" evidence="1">
    <location>
        <begin position="60"/>
        <end position="145"/>
    </location>
</feature>
<name>A0ABT7UCF7_9FIRM</name>
<evidence type="ECO:0000259" key="1">
    <source>
        <dbReference type="Pfam" id="PF08486"/>
    </source>
</evidence>
<protein>
    <submittedName>
        <fullName evidence="2">Stage II sporulation protein D</fullName>
    </submittedName>
</protein>
<dbReference type="NCBIfam" id="TIGR02870">
    <property type="entry name" value="spore_II_D"/>
    <property type="match status" value="1"/>
</dbReference>
<proteinExistence type="predicted"/>
<dbReference type="Pfam" id="PF08486">
    <property type="entry name" value="SpoIID"/>
    <property type="match status" value="1"/>
</dbReference>
<dbReference type="PROSITE" id="PS51257">
    <property type="entry name" value="PROKAR_LIPOPROTEIN"/>
    <property type="match status" value="1"/>
</dbReference>
<dbReference type="InterPro" id="IPR013693">
    <property type="entry name" value="SpoIID/LytB_N"/>
</dbReference>
<evidence type="ECO:0000313" key="2">
    <source>
        <dbReference type="EMBL" id="MDM8157080.1"/>
    </source>
</evidence>
<reference evidence="2 3" key="2">
    <citation type="submission" date="2023-06" db="EMBL/GenBank/DDBJ databases">
        <title>Identification and characterization of horizontal gene transfer across gut microbiota members of farm animals based on homology search.</title>
        <authorList>
            <person name="Schwarzerova J."/>
            <person name="Nykrynova M."/>
            <person name="Jureckova K."/>
            <person name="Cejkova D."/>
            <person name="Rychlik I."/>
        </authorList>
    </citation>
    <scope>NUCLEOTIDE SEQUENCE [LARGE SCALE GENOMIC DNA]</scope>
    <source>
        <strain evidence="2 3">ET39</strain>
    </source>
</reference>
<dbReference type="NCBIfam" id="TIGR02669">
    <property type="entry name" value="SpoIID_LytB"/>
    <property type="match status" value="1"/>
</dbReference>
<dbReference type="PANTHER" id="PTHR30032">
    <property type="entry name" value="N-ACETYLMURAMOYL-L-ALANINE AMIDASE-RELATED"/>
    <property type="match status" value="1"/>
</dbReference>